<dbReference type="AlphaFoldDB" id="A0A0L8V7W0"/>
<gene>
    <name evidence="3" type="ORF">NC99_27590</name>
</gene>
<evidence type="ECO:0000256" key="1">
    <source>
        <dbReference type="ARBA" id="ARBA00007661"/>
    </source>
</evidence>
<evidence type="ECO:0000256" key="2">
    <source>
        <dbReference type="ARBA" id="ARBA00023002"/>
    </source>
</evidence>
<comment type="caution">
    <text evidence="3">The sequence shown here is derived from an EMBL/GenBank/DDBJ whole genome shotgun (WGS) entry which is preliminary data.</text>
</comment>
<dbReference type="SUPFAM" id="SSF56542">
    <property type="entry name" value="Substrate-binding domain of HMG-CoA reductase"/>
    <property type="match status" value="1"/>
</dbReference>
<evidence type="ECO:0000313" key="3">
    <source>
        <dbReference type="EMBL" id="KOH44529.1"/>
    </source>
</evidence>
<dbReference type="InterPro" id="IPR009023">
    <property type="entry name" value="HMG_CoA_Rdtase_NAD(P)-bd_sf"/>
</dbReference>
<dbReference type="EMBL" id="LGIA01000161">
    <property type="protein sequence ID" value="KOH44529.1"/>
    <property type="molecule type" value="Genomic_DNA"/>
</dbReference>
<dbReference type="InterPro" id="IPR002202">
    <property type="entry name" value="HMG_CoA_Rdtase"/>
</dbReference>
<dbReference type="OrthoDB" id="9764892at2"/>
<dbReference type="CDD" id="cd00644">
    <property type="entry name" value="HMG-CoA_reductase_classII"/>
    <property type="match status" value="1"/>
</dbReference>
<dbReference type="InterPro" id="IPR023074">
    <property type="entry name" value="HMG_CoA_Rdtase_cat_sf"/>
</dbReference>
<keyword evidence="4" id="KW-1185">Reference proteome</keyword>
<keyword evidence="2" id="KW-0560">Oxidoreductase</keyword>
<organism evidence="3 4">
    <name type="scientific">Sunxiuqinia dokdonensis</name>
    <dbReference type="NCBI Taxonomy" id="1409788"/>
    <lineage>
        <taxon>Bacteria</taxon>
        <taxon>Pseudomonadati</taxon>
        <taxon>Bacteroidota</taxon>
        <taxon>Bacteroidia</taxon>
        <taxon>Marinilabiliales</taxon>
        <taxon>Prolixibacteraceae</taxon>
        <taxon>Sunxiuqinia</taxon>
    </lineage>
</organism>
<proteinExistence type="inferred from homology"/>
<dbReference type="SUPFAM" id="SSF55035">
    <property type="entry name" value="NAD-binding domain of HMG-CoA reductase"/>
    <property type="match status" value="1"/>
</dbReference>
<dbReference type="InterPro" id="IPR004553">
    <property type="entry name" value="HMG_CoA_Rdtase_bac-typ"/>
</dbReference>
<dbReference type="Gene3D" id="1.10.8.660">
    <property type="match status" value="1"/>
</dbReference>
<dbReference type="Proteomes" id="UP000036958">
    <property type="component" value="Unassembled WGS sequence"/>
</dbReference>
<evidence type="ECO:0000313" key="4">
    <source>
        <dbReference type="Proteomes" id="UP000036958"/>
    </source>
</evidence>
<dbReference type="Gene3D" id="3.30.70.420">
    <property type="entry name" value="Hydroxymethylglutaryl-CoA reductase, class I/II, NAD/NADP-binding domain"/>
    <property type="match status" value="1"/>
</dbReference>
<name>A0A0L8V7W0_9BACT</name>
<protein>
    <submittedName>
        <fullName evidence="3">Hydroxymethylglutaryl-CoA reductase</fullName>
    </submittedName>
</protein>
<accession>A0A0L8V7W0</accession>
<dbReference type="InterPro" id="IPR009029">
    <property type="entry name" value="HMG_CoA_Rdtase_sub-bd_dom_sf"/>
</dbReference>
<dbReference type="Gene3D" id="3.90.770.10">
    <property type="entry name" value="3-hydroxy-3-methylglutaryl-coenzyme A Reductase, Chain A, domain 2"/>
    <property type="match status" value="1"/>
</dbReference>
<dbReference type="PANTHER" id="PTHR10572:SF24">
    <property type="entry name" value="3-HYDROXY-3-METHYLGLUTARYL-COENZYME A REDUCTASE"/>
    <property type="match status" value="1"/>
</dbReference>
<sequence length="437" mass="48183">MTAPKLISGFSKLDSGQKIQWLVETMNLDRSTADFFKSFELSDKELQAVIADLSENHLSNFHLPFSVAPNFLVDGQLMTFPLVTEESSVVAALAKAAGFWAKRGGFHTEIIGTEKKGQLHFCWKGAPEKLVGLFPQIKKQLLDEVAPLTKNMERRGGGMTAIELKYLPEVLPNYFQVDVSFETCDAMGANFINSCLEQFGRSLKNWAQNNEAFQAEEKQVEIIMAILSNYVPNSRVKVLVECSLEELETDPMQARQLAEKLVQAVQISQRDVSRAVTHNKGIFNGVDALAIATGNDFRAIESGAHAYAARNGSYSGLSEAGILDGKFWFSLEMPLAVGVLGGVTRLHPLAKVAMKILGHPSARQLMSYLAVAGLASNWSAVKALVTTGIQQGHMKMHLSNILCSFSLSDEQKQAARLYFQDREVSFSEVQKYLSEHA</sequence>
<dbReference type="PANTHER" id="PTHR10572">
    <property type="entry name" value="3-HYDROXY-3-METHYLGLUTARYL-COENZYME A REDUCTASE"/>
    <property type="match status" value="1"/>
</dbReference>
<dbReference type="PATRIC" id="fig|1409788.3.peg.2844"/>
<dbReference type="STRING" id="1409788.NC99_27590"/>
<dbReference type="PROSITE" id="PS50065">
    <property type="entry name" value="HMG_COA_REDUCTASE_4"/>
    <property type="match status" value="1"/>
</dbReference>
<dbReference type="GO" id="GO:0004420">
    <property type="term" value="F:hydroxymethylglutaryl-CoA reductase (NADPH) activity"/>
    <property type="evidence" value="ECO:0007669"/>
    <property type="project" value="InterPro"/>
</dbReference>
<comment type="similarity">
    <text evidence="1">Belongs to the HMG-CoA reductase family.</text>
</comment>
<dbReference type="GO" id="GO:0015936">
    <property type="term" value="P:coenzyme A metabolic process"/>
    <property type="evidence" value="ECO:0007669"/>
    <property type="project" value="InterPro"/>
</dbReference>
<dbReference type="Pfam" id="PF00368">
    <property type="entry name" value="HMG-CoA_red"/>
    <property type="match status" value="1"/>
</dbReference>
<reference evidence="4" key="1">
    <citation type="submission" date="2015-07" db="EMBL/GenBank/DDBJ databases">
        <title>Genome sequencing of Sunxiuqinia dokdonensis strain SK.</title>
        <authorList>
            <person name="Ahn S."/>
            <person name="Kim B.-C."/>
        </authorList>
    </citation>
    <scope>NUCLEOTIDE SEQUENCE [LARGE SCALE GENOMIC DNA]</scope>
    <source>
        <strain evidence="4">SK</strain>
    </source>
</reference>
<dbReference type="RefSeq" id="WP_053184234.1">
    <property type="nucleotide sequence ID" value="NZ_LGIA01000161.1"/>
</dbReference>